<dbReference type="WBParaSite" id="Csp11.Scaffold629.g14545.t1">
    <property type="protein sequence ID" value="Csp11.Scaffold629.g14545.t1"/>
    <property type="gene ID" value="Csp11.Scaffold629.g14545"/>
</dbReference>
<sequence length="126" mass="14842">MTEYVIFEEPKPNHAEFSCQTDEIAIGEVETQTVEESISEYNHENDDDDPEVSYWEAIVTNRKNEVQRMKRINEKMEDEKTEKKTILEAKQNEYKRLFDLGNETLNGSKEEDEDEGNDNDDREKTS</sequence>
<keyword evidence="3" id="KW-1185">Reference proteome</keyword>
<dbReference type="Proteomes" id="UP000095282">
    <property type="component" value="Unplaced"/>
</dbReference>
<dbReference type="AlphaFoldDB" id="A0A1I7U3R0"/>
<feature type="region of interest" description="Disordered" evidence="2">
    <location>
        <begin position="99"/>
        <end position="126"/>
    </location>
</feature>
<reference evidence="4" key="1">
    <citation type="submission" date="2016-11" db="UniProtKB">
        <authorList>
            <consortium name="WormBaseParasite"/>
        </authorList>
    </citation>
    <scope>IDENTIFICATION</scope>
</reference>
<protein>
    <submittedName>
        <fullName evidence="4">Clathrin light chain</fullName>
    </submittedName>
</protein>
<organism evidence="3 4">
    <name type="scientific">Caenorhabditis tropicalis</name>
    <dbReference type="NCBI Taxonomy" id="1561998"/>
    <lineage>
        <taxon>Eukaryota</taxon>
        <taxon>Metazoa</taxon>
        <taxon>Ecdysozoa</taxon>
        <taxon>Nematoda</taxon>
        <taxon>Chromadorea</taxon>
        <taxon>Rhabditida</taxon>
        <taxon>Rhabditina</taxon>
        <taxon>Rhabditomorpha</taxon>
        <taxon>Rhabditoidea</taxon>
        <taxon>Rhabditidae</taxon>
        <taxon>Peloderinae</taxon>
        <taxon>Caenorhabditis</taxon>
    </lineage>
</organism>
<name>A0A1I7U3R0_9PELO</name>
<evidence type="ECO:0000313" key="4">
    <source>
        <dbReference type="WBParaSite" id="Csp11.Scaffold629.g14545.t1"/>
    </source>
</evidence>
<feature type="coiled-coil region" evidence="1">
    <location>
        <begin position="59"/>
        <end position="93"/>
    </location>
</feature>
<evidence type="ECO:0000256" key="2">
    <source>
        <dbReference type="SAM" id="MobiDB-lite"/>
    </source>
</evidence>
<evidence type="ECO:0000256" key="1">
    <source>
        <dbReference type="SAM" id="Coils"/>
    </source>
</evidence>
<evidence type="ECO:0000313" key="3">
    <source>
        <dbReference type="Proteomes" id="UP000095282"/>
    </source>
</evidence>
<proteinExistence type="predicted"/>
<accession>A0A1I7U3R0</accession>
<dbReference type="eggNOG" id="ENOG502T3D5">
    <property type="taxonomic scope" value="Eukaryota"/>
</dbReference>
<keyword evidence="1" id="KW-0175">Coiled coil</keyword>